<dbReference type="Gene3D" id="3.90.190.20">
    <property type="entry name" value="Mur ligase, C-terminal domain"/>
    <property type="match status" value="1"/>
</dbReference>
<evidence type="ECO:0000256" key="11">
    <source>
        <dbReference type="ARBA" id="ARBA00022792"/>
    </source>
</evidence>
<accession>A0A9P0GLV2</accession>
<keyword evidence="21" id="KW-1185">Reference proteome</keyword>
<keyword evidence="12 18" id="KW-0067">ATP-binding</keyword>
<evidence type="ECO:0000256" key="15">
    <source>
        <dbReference type="ARBA" id="ARBA00023136"/>
    </source>
</evidence>
<keyword evidence="7 17" id="KW-0554">One-carbon metabolism</keyword>
<evidence type="ECO:0000256" key="14">
    <source>
        <dbReference type="ARBA" id="ARBA00023128"/>
    </source>
</evidence>
<evidence type="ECO:0000256" key="9">
    <source>
        <dbReference type="ARBA" id="ARBA00022723"/>
    </source>
</evidence>
<comment type="catalytic activity">
    <reaction evidence="16 17">
        <text>(6S)-5,6,7,8-tetrahydrofolyl-(gamma-L-Glu)(n) + L-glutamate + ATP = (6S)-5,6,7,8-tetrahydrofolyl-(gamma-L-Glu)(n+1) + ADP + phosphate + H(+)</text>
        <dbReference type="Rhea" id="RHEA:10580"/>
        <dbReference type="Rhea" id="RHEA-COMP:14738"/>
        <dbReference type="Rhea" id="RHEA-COMP:14740"/>
        <dbReference type="ChEBI" id="CHEBI:15378"/>
        <dbReference type="ChEBI" id="CHEBI:29985"/>
        <dbReference type="ChEBI" id="CHEBI:30616"/>
        <dbReference type="ChEBI" id="CHEBI:43474"/>
        <dbReference type="ChEBI" id="CHEBI:141005"/>
        <dbReference type="ChEBI" id="CHEBI:456216"/>
        <dbReference type="EC" id="6.3.2.17"/>
    </reaction>
</comment>
<comment type="cofactor">
    <cofactor evidence="17">
        <name>a monovalent cation</name>
        <dbReference type="ChEBI" id="CHEBI:60242"/>
    </cofactor>
    <text evidence="17">A monovalent cation.</text>
</comment>
<dbReference type="PROSITE" id="PS01012">
    <property type="entry name" value="FOLYLPOLYGLU_SYNT_2"/>
    <property type="match status" value="1"/>
</dbReference>
<dbReference type="Gene3D" id="3.40.1190.10">
    <property type="entry name" value="Mur-like, catalytic domain"/>
    <property type="match status" value="1"/>
</dbReference>
<comment type="similarity">
    <text evidence="5 17">Belongs to the folylpolyglutamate synthase family.</text>
</comment>
<evidence type="ECO:0000313" key="20">
    <source>
        <dbReference type="EMBL" id="CAH1154773.1"/>
    </source>
</evidence>
<dbReference type="AlphaFoldDB" id="A0A9P0GLV2"/>
<sequence>MFLSRYSSIRLLSSVIIQSNMSSLQRNYKDAIEALNGLQTNAQYIKNAAAKPKAATNIPEVTKFLNRSGISLEHLDKLSVIHITGTNGKGTTCAYCERILRDHGYKTGFYSSPHLLDVRERIRINGKPISKKDFAQYFWRMFDLLDKHKRDPNDMPLYFRFLTILAFNIFLDQKVDVAIIEVGIGGEYDCTNVLRKTKVVGITPLDLDHTSLLGNTLESIAWNKSGIMKEGCIALSACQPESVLQVFRERSKERKCTFQVVEKDSFVENNSNFPSHIQSTNASLALALSEAYINQDNNNSKPFSLDLAKKSIEQQHWPGRYEIKRIENLSFFLDGAHTLESIRVCRDWFLSHTRKRPSKRTLIFNLTGDRDPDIFFKELASCHFQSVIFTPNVGTSNDRADIIDFILPEDKQLMRCLDYKRKWVDMEASSTDKVETVHVARTFSEAVESLKDGSERDILVTGSIHLIGAAMSVLDPTLDGALSD</sequence>
<keyword evidence="13 19" id="KW-0460">Magnesium</keyword>
<dbReference type="PANTHER" id="PTHR11136">
    <property type="entry name" value="FOLYLPOLYGLUTAMATE SYNTHASE-RELATED"/>
    <property type="match status" value="1"/>
</dbReference>
<dbReference type="NCBIfam" id="TIGR01499">
    <property type="entry name" value="folC"/>
    <property type="match status" value="1"/>
</dbReference>
<keyword evidence="11" id="KW-0999">Mitochondrion inner membrane</keyword>
<feature type="binding site" evidence="19">
    <location>
        <position position="181"/>
    </location>
    <ligand>
        <name>Mg(2+)</name>
        <dbReference type="ChEBI" id="CHEBI:18420"/>
        <label>1</label>
    </ligand>
</feature>
<evidence type="ECO:0000256" key="16">
    <source>
        <dbReference type="ARBA" id="ARBA00047493"/>
    </source>
</evidence>
<evidence type="ECO:0000256" key="3">
    <source>
        <dbReference type="ARBA" id="ARBA00004496"/>
    </source>
</evidence>
<comment type="function">
    <text evidence="17">Catalyzes conversion of folates to polyglutamate derivatives allowing concentration of folate compounds in the cell and the intracellular retention of these cofactors, which are important substrates for most of the folate-dependent enzymes that are involved in one-carbon transfer reactions involved in purine, pyrimidine and amino acid synthesis.</text>
</comment>
<evidence type="ECO:0000256" key="18">
    <source>
        <dbReference type="PIRSR" id="PIRSR038895-1"/>
    </source>
</evidence>
<comment type="pathway">
    <text evidence="4 17">Cofactor biosynthesis; tetrahydrofolylpolyglutamate biosynthesis.</text>
</comment>
<keyword evidence="14" id="KW-0496">Mitochondrion</keyword>
<dbReference type="SUPFAM" id="SSF53623">
    <property type="entry name" value="MurD-like peptide ligases, catalytic domain"/>
    <property type="match status" value="1"/>
</dbReference>
<feature type="binding site" evidence="19">
    <location>
        <position position="209"/>
    </location>
    <ligand>
        <name>Mg(2+)</name>
        <dbReference type="ChEBI" id="CHEBI:18420"/>
        <label>1</label>
    </ligand>
</feature>
<gene>
    <name evidence="20" type="ORF">PHAECO_LOCUS5470</name>
</gene>
<keyword evidence="8 17" id="KW-0436">Ligase</keyword>
<dbReference type="PROSITE" id="PS01011">
    <property type="entry name" value="FOLYLPOLYGLU_SYNT_1"/>
    <property type="match status" value="1"/>
</dbReference>
<dbReference type="SUPFAM" id="SSF53244">
    <property type="entry name" value="MurD-like peptide ligases, peptide-binding domain"/>
    <property type="match status" value="1"/>
</dbReference>
<evidence type="ECO:0000313" key="21">
    <source>
        <dbReference type="Proteomes" id="UP001153737"/>
    </source>
</evidence>
<dbReference type="PIRSF" id="PIRSF038895">
    <property type="entry name" value="FPGS"/>
    <property type="match status" value="1"/>
</dbReference>
<evidence type="ECO:0000256" key="8">
    <source>
        <dbReference type="ARBA" id="ARBA00022598"/>
    </source>
</evidence>
<reference evidence="20" key="1">
    <citation type="submission" date="2022-01" db="EMBL/GenBank/DDBJ databases">
        <authorList>
            <person name="King R."/>
        </authorList>
    </citation>
    <scope>NUCLEOTIDE SEQUENCE</scope>
</reference>
<dbReference type="EMBL" id="OU896722">
    <property type="protein sequence ID" value="CAH1154773.1"/>
    <property type="molecule type" value="Genomic_DNA"/>
</dbReference>
<organism evidence="20 21">
    <name type="scientific">Phaedon cochleariae</name>
    <name type="common">Mustard beetle</name>
    <dbReference type="NCBI Taxonomy" id="80249"/>
    <lineage>
        <taxon>Eukaryota</taxon>
        <taxon>Metazoa</taxon>
        <taxon>Ecdysozoa</taxon>
        <taxon>Arthropoda</taxon>
        <taxon>Hexapoda</taxon>
        <taxon>Insecta</taxon>
        <taxon>Pterygota</taxon>
        <taxon>Neoptera</taxon>
        <taxon>Endopterygota</taxon>
        <taxon>Coleoptera</taxon>
        <taxon>Polyphaga</taxon>
        <taxon>Cucujiformia</taxon>
        <taxon>Chrysomeloidea</taxon>
        <taxon>Chrysomelidae</taxon>
        <taxon>Chrysomelinae</taxon>
        <taxon>Chrysomelini</taxon>
        <taxon>Phaedon</taxon>
    </lineage>
</organism>
<evidence type="ECO:0000256" key="10">
    <source>
        <dbReference type="ARBA" id="ARBA00022741"/>
    </source>
</evidence>
<proteinExistence type="inferred from homology"/>
<dbReference type="OrthoDB" id="5212574at2759"/>
<evidence type="ECO:0000256" key="4">
    <source>
        <dbReference type="ARBA" id="ARBA00005150"/>
    </source>
</evidence>
<evidence type="ECO:0000256" key="7">
    <source>
        <dbReference type="ARBA" id="ARBA00022563"/>
    </source>
</evidence>
<dbReference type="EC" id="6.3.2.17" evidence="17"/>
<comment type="subcellular location">
    <subcellularLocation>
        <location evidence="3">Cytoplasm</location>
    </subcellularLocation>
    <subcellularLocation>
        <location evidence="1">Mitochondrion inner membrane</location>
    </subcellularLocation>
    <subcellularLocation>
        <location evidence="2">Mitochondrion matrix</location>
    </subcellularLocation>
</comment>
<keyword evidence="9 19" id="KW-0479">Metal-binding</keyword>
<dbReference type="GO" id="GO:0005524">
    <property type="term" value="F:ATP binding"/>
    <property type="evidence" value="ECO:0007669"/>
    <property type="project" value="UniProtKB-KW"/>
</dbReference>
<evidence type="ECO:0000256" key="17">
    <source>
        <dbReference type="PIRNR" id="PIRNR038895"/>
    </source>
</evidence>
<dbReference type="PANTHER" id="PTHR11136:SF5">
    <property type="entry name" value="FOLYLPOLYGLUTAMATE SYNTHASE, MITOCHONDRIAL"/>
    <property type="match status" value="1"/>
</dbReference>
<dbReference type="InterPro" id="IPR036565">
    <property type="entry name" value="Mur-like_cat_sf"/>
</dbReference>
<evidence type="ECO:0000256" key="6">
    <source>
        <dbReference type="ARBA" id="ARBA00022490"/>
    </source>
</evidence>
<keyword evidence="10 18" id="KW-0547">Nucleotide-binding</keyword>
<feature type="binding site" evidence="19">
    <location>
        <position position="112"/>
    </location>
    <ligand>
        <name>Mg(2+)</name>
        <dbReference type="ChEBI" id="CHEBI:18420"/>
        <label>1</label>
    </ligand>
</feature>
<dbReference type="InterPro" id="IPR001645">
    <property type="entry name" value="Folylpolyglutamate_synth"/>
</dbReference>
<dbReference type="GO" id="GO:0004326">
    <property type="term" value="F:tetrahydrofolylpolyglutamate synthase activity"/>
    <property type="evidence" value="ECO:0007669"/>
    <property type="project" value="UniProtKB-EC"/>
</dbReference>
<evidence type="ECO:0000256" key="19">
    <source>
        <dbReference type="PIRSR" id="PIRSR038895-2"/>
    </source>
</evidence>
<dbReference type="GO" id="GO:0005743">
    <property type="term" value="C:mitochondrial inner membrane"/>
    <property type="evidence" value="ECO:0007669"/>
    <property type="project" value="UniProtKB-SubCell"/>
</dbReference>
<dbReference type="GO" id="GO:0046872">
    <property type="term" value="F:metal ion binding"/>
    <property type="evidence" value="ECO:0007669"/>
    <property type="project" value="UniProtKB-KW"/>
</dbReference>
<dbReference type="GO" id="GO:0005829">
    <property type="term" value="C:cytosol"/>
    <property type="evidence" value="ECO:0007669"/>
    <property type="project" value="TreeGrafter"/>
</dbReference>
<evidence type="ECO:0000256" key="5">
    <source>
        <dbReference type="ARBA" id="ARBA00008276"/>
    </source>
</evidence>
<dbReference type="InterPro" id="IPR036615">
    <property type="entry name" value="Mur_ligase_C_dom_sf"/>
</dbReference>
<dbReference type="Proteomes" id="UP001153737">
    <property type="component" value="Chromosome 16"/>
</dbReference>
<keyword evidence="15" id="KW-0472">Membrane</keyword>
<keyword evidence="6" id="KW-0963">Cytoplasm</keyword>
<evidence type="ECO:0000256" key="1">
    <source>
        <dbReference type="ARBA" id="ARBA00004273"/>
    </source>
</evidence>
<feature type="binding site" evidence="18">
    <location>
        <position position="334"/>
    </location>
    <ligand>
        <name>ATP</name>
        <dbReference type="ChEBI" id="CHEBI:30616"/>
    </ligand>
</feature>
<protein>
    <recommendedName>
        <fullName evidence="17">Folylpolyglutamate synthase</fullName>
        <ecNumber evidence="17">6.3.2.17</ecNumber>
    </recommendedName>
    <alternativeName>
        <fullName evidence="17">Folylpoly-gamma-glutamate synthetase</fullName>
    </alternativeName>
    <alternativeName>
        <fullName evidence="17">Tetrahydrofolylpolyglutamate synthase</fullName>
    </alternativeName>
</protein>
<evidence type="ECO:0000256" key="12">
    <source>
        <dbReference type="ARBA" id="ARBA00022840"/>
    </source>
</evidence>
<dbReference type="InterPro" id="IPR023600">
    <property type="entry name" value="Folylpolyglutamate_synth_euk"/>
</dbReference>
<evidence type="ECO:0000256" key="13">
    <source>
        <dbReference type="ARBA" id="ARBA00022842"/>
    </source>
</evidence>
<reference evidence="20" key="2">
    <citation type="submission" date="2022-10" db="EMBL/GenBank/DDBJ databases">
        <authorList>
            <consortium name="ENA_rothamsted_submissions"/>
            <consortium name="culmorum"/>
            <person name="King R."/>
        </authorList>
    </citation>
    <scope>NUCLEOTIDE SEQUENCE</scope>
</reference>
<dbReference type="GO" id="GO:0006730">
    <property type="term" value="P:one-carbon metabolic process"/>
    <property type="evidence" value="ECO:0007669"/>
    <property type="project" value="UniProtKB-KW"/>
</dbReference>
<dbReference type="InterPro" id="IPR018109">
    <property type="entry name" value="Folylpolyglutamate_synth_CS"/>
</dbReference>
<name>A0A9P0GLV2_PHACE</name>
<feature type="binding site" evidence="18">
    <location>
        <position position="320"/>
    </location>
    <ligand>
        <name>ATP</name>
        <dbReference type="ChEBI" id="CHEBI:30616"/>
    </ligand>
</feature>
<dbReference type="GO" id="GO:0005759">
    <property type="term" value="C:mitochondrial matrix"/>
    <property type="evidence" value="ECO:0007669"/>
    <property type="project" value="UniProtKB-SubCell"/>
</dbReference>
<evidence type="ECO:0000256" key="2">
    <source>
        <dbReference type="ARBA" id="ARBA00004305"/>
    </source>
</evidence>